<proteinExistence type="predicted"/>
<keyword evidence="1" id="KW-0472">Membrane</keyword>
<sequence>MSKSKSIKTIFRNKKTITFLVFLGFSFIIWLLIKLSKEYEQNYTVTLQFYETDKQKIISDQSLEKVNVLVKSTGFQLLRHNLSSKEFNIDVTNLGEHKITVDLSNSRYKNALERQLFKRSNVLAVTPESVSIQIDTLKSKRLLVKPLIQLIYKNGYQLKGAIAVEPKFITAYGPSEILDSISIVNTDYKSIENVYKDFSFTIALATPPSGDISYSENEVKLSGIVERFSEKEISLPVRFINVPKNITIKPFPEKIKVLCKGSLNNLKTLSTNDFDLVCDYTAIDSTSTFAKTFIRSKPDNIEILEINDSNFQVLMRKK</sequence>
<feature type="transmembrane region" description="Helical" evidence="1">
    <location>
        <begin position="16"/>
        <end position="33"/>
    </location>
</feature>
<keyword evidence="3" id="KW-1185">Reference proteome</keyword>
<keyword evidence="1" id="KW-0812">Transmembrane</keyword>
<keyword evidence="1" id="KW-1133">Transmembrane helix</keyword>
<organism evidence="2 3">
    <name type="scientific">Neptunitalea chrysea</name>
    <dbReference type="NCBI Taxonomy" id="1647581"/>
    <lineage>
        <taxon>Bacteria</taxon>
        <taxon>Pseudomonadati</taxon>
        <taxon>Bacteroidota</taxon>
        <taxon>Flavobacteriia</taxon>
        <taxon>Flavobacteriales</taxon>
        <taxon>Flavobacteriaceae</taxon>
        <taxon>Neptunitalea</taxon>
    </lineage>
</organism>
<reference evidence="2" key="1">
    <citation type="submission" date="2022-07" db="EMBL/GenBank/DDBJ databases">
        <title>Taxonomy of Novel Oxalotrophic and Methylotrophic Bacteria.</title>
        <authorList>
            <person name="Sahin N."/>
            <person name="Tani A."/>
        </authorList>
    </citation>
    <scope>NUCLEOTIDE SEQUENCE</scope>
    <source>
        <strain evidence="2">AM327</strain>
    </source>
</reference>
<dbReference type="PANTHER" id="PTHR37804">
    <property type="entry name" value="CDAA REGULATORY PROTEIN CDAR"/>
    <property type="match status" value="1"/>
</dbReference>
<name>A0A9W6B3M4_9FLAO</name>
<dbReference type="InterPro" id="IPR053154">
    <property type="entry name" value="c-di-AMP_regulator"/>
</dbReference>
<dbReference type="RefSeq" id="WP_281752877.1">
    <property type="nucleotide sequence ID" value="NZ_BRVP01000005.1"/>
</dbReference>
<protein>
    <recommendedName>
        <fullName evidence="4">YbbR-like protein</fullName>
    </recommendedName>
</protein>
<evidence type="ECO:0000313" key="3">
    <source>
        <dbReference type="Proteomes" id="UP001143545"/>
    </source>
</evidence>
<gene>
    <name evidence="2" type="ORF">NBRC110019_09200</name>
</gene>
<evidence type="ECO:0000313" key="2">
    <source>
        <dbReference type="EMBL" id="GLB51881.1"/>
    </source>
</evidence>
<accession>A0A9W6B3M4</accession>
<evidence type="ECO:0000256" key="1">
    <source>
        <dbReference type="SAM" id="Phobius"/>
    </source>
</evidence>
<dbReference type="EMBL" id="BRVP01000005">
    <property type="protein sequence ID" value="GLB51881.1"/>
    <property type="molecule type" value="Genomic_DNA"/>
</dbReference>
<evidence type="ECO:0008006" key="4">
    <source>
        <dbReference type="Google" id="ProtNLM"/>
    </source>
</evidence>
<dbReference type="Gene3D" id="2.170.120.40">
    <property type="entry name" value="YbbR-like domain"/>
    <property type="match status" value="1"/>
</dbReference>
<dbReference type="Proteomes" id="UP001143545">
    <property type="component" value="Unassembled WGS sequence"/>
</dbReference>
<dbReference type="PANTHER" id="PTHR37804:SF1">
    <property type="entry name" value="CDAA REGULATORY PROTEIN CDAR"/>
    <property type="match status" value="1"/>
</dbReference>
<dbReference type="Gene3D" id="2.170.120.30">
    <property type="match status" value="1"/>
</dbReference>
<comment type="caution">
    <text evidence="2">The sequence shown here is derived from an EMBL/GenBank/DDBJ whole genome shotgun (WGS) entry which is preliminary data.</text>
</comment>
<dbReference type="AlphaFoldDB" id="A0A9W6B3M4"/>